<reference evidence="9" key="1">
    <citation type="submission" date="2018-05" db="EMBL/GenBank/DDBJ databases">
        <title>Azospirillum thermophila sp. nov., a novel isolated from hot spring.</title>
        <authorList>
            <person name="Zhao Z."/>
        </authorList>
    </citation>
    <scope>NUCLEOTIDE SEQUENCE [LARGE SCALE GENOMIC DNA]</scope>
    <source>
        <strain evidence="9">CFH 70021</strain>
    </source>
</reference>
<evidence type="ECO:0000313" key="9">
    <source>
        <dbReference type="Proteomes" id="UP000245629"/>
    </source>
</evidence>
<dbReference type="InterPro" id="IPR002510">
    <property type="entry name" value="Metalloprtase-TldD/E_N"/>
</dbReference>
<dbReference type="NCBIfam" id="NF008006">
    <property type="entry name" value="PRK10735.1"/>
    <property type="match status" value="1"/>
</dbReference>
<keyword evidence="2 8" id="KW-0645">Protease</keyword>
<accession>A0A2S2CMA6</accession>
<feature type="domain" description="Metalloprotease TldD/E central" evidence="7">
    <location>
        <begin position="124"/>
        <end position="233"/>
    </location>
</feature>
<evidence type="ECO:0000256" key="4">
    <source>
        <dbReference type="ARBA" id="ARBA00023049"/>
    </source>
</evidence>
<evidence type="ECO:0000259" key="5">
    <source>
        <dbReference type="Pfam" id="PF01523"/>
    </source>
</evidence>
<dbReference type="Pfam" id="PF19290">
    <property type="entry name" value="PmbA_TldD_2nd"/>
    <property type="match status" value="1"/>
</dbReference>
<dbReference type="InterPro" id="IPR045569">
    <property type="entry name" value="Metalloprtase-TldD/E_C"/>
</dbReference>
<dbReference type="InterPro" id="IPR045570">
    <property type="entry name" value="Metalloprtase-TldD/E_cen_dom"/>
</dbReference>
<proteinExistence type="inferred from homology"/>
<dbReference type="Pfam" id="PF01523">
    <property type="entry name" value="PmbA_TldD_1st"/>
    <property type="match status" value="1"/>
</dbReference>
<dbReference type="PANTHER" id="PTHR30624">
    <property type="entry name" value="UNCHARACTERIZED PROTEIN TLDD AND PMBA"/>
    <property type="match status" value="1"/>
</dbReference>
<dbReference type="SUPFAM" id="SSF111283">
    <property type="entry name" value="Putative modulator of DNA gyrase, PmbA/TldD"/>
    <property type="match status" value="1"/>
</dbReference>
<evidence type="ECO:0000259" key="7">
    <source>
        <dbReference type="Pfam" id="PF19290"/>
    </source>
</evidence>
<dbReference type="PIRSF" id="PIRSF004919">
    <property type="entry name" value="TldD"/>
    <property type="match status" value="1"/>
</dbReference>
<dbReference type="InterPro" id="IPR035068">
    <property type="entry name" value="TldD/PmbA_N"/>
</dbReference>
<dbReference type="PANTHER" id="PTHR30624:SF4">
    <property type="entry name" value="METALLOPROTEASE TLDD"/>
    <property type="match status" value="1"/>
</dbReference>
<evidence type="ECO:0000259" key="6">
    <source>
        <dbReference type="Pfam" id="PF19289"/>
    </source>
</evidence>
<dbReference type="EMBL" id="CP029352">
    <property type="protein sequence ID" value="AWK85602.1"/>
    <property type="molecule type" value="Genomic_DNA"/>
</dbReference>
<dbReference type="GO" id="GO:0008237">
    <property type="term" value="F:metallopeptidase activity"/>
    <property type="evidence" value="ECO:0007669"/>
    <property type="project" value="UniProtKB-KW"/>
</dbReference>
<dbReference type="GO" id="GO:0005829">
    <property type="term" value="C:cytosol"/>
    <property type="evidence" value="ECO:0007669"/>
    <property type="project" value="TreeGrafter"/>
</dbReference>
<dbReference type="AlphaFoldDB" id="A0A2S2CMA6"/>
<dbReference type="GO" id="GO:0006508">
    <property type="term" value="P:proteolysis"/>
    <property type="evidence" value="ECO:0007669"/>
    <property type="project" value="UniProtKB-KW"/>
</dbReference>
<dbReference type="RefSeq" id="WP_109324943.1">
    <property type="nucleotide sequence ID" value="NZ_CP029352.1"/>
</dbReference>
<feature type="domain" description="Metalloprotease TldD/E C-terminal" evidence="6">
    <location>
        <begin position="241"/>
        <end position="474"/>
    </location>
</feature>
<dbReference type="InterPro" id="IPR036059">
    <property type="entry name" value="TldD/PmbA_sf"/>
</dbReference>
<keyword evidence="3" id="KW-0378">Hydrolase</keyword>
<dbReference type="Pfam" id="PF19289">
    <property type="entry name" value="PmbA_TldD_3rd"/>
    <property type="match status" value="1"/>
</dbReference>
<dbReference type="Gene3D" id="3.30.2290.10">
    <property type="entry name" value="PmbA/TldD superfamily"/>
    <property type="match status" value="1"/>
</dbReference>
<organism evidence="8 9">
    <name type="scientific">Azospirillum thermophilum</name>
    <dbReference type="NCBI Taxonomy" id="2202148"/>
    <lineage>
        <taxon>Bacteria</taxon>
        <taxon>Pseudomonadati</taxon>
        <taxon>Pseudomonadota</taxon>
        <taxon>Alphaproteobacteria</taxon>
        <taxon>Rhodospirillales</taxon>
        <taxon>Azospirillaceae</taxon>
        <taxon>Azospirillum</taxon>
    </lineage>
</organism>
<gene>
    <name evidence="8" type="ORF">DEW08_04965</name>
</gene>
<comment type="similarity">
    <text evidence="1">Belongs to the peptidase U62 family.</text>
</comment>
<protein>
    <submittedName>
        <fullName evidence="8">Metalloprotease TldD</fullName>
    </submittedName>
</protein>
<name>A0A2S2CMA6_9PROT</name>
<dbReference type="InterPro" id="IPR025502">
    <property type="entry name" value="TldD"/>
</dbReference>
<sequence>MSALAVTDDLFFNRAGLDRPRIEGVVAEALHGADDGELYLEYSQSESLGWDDGKLKSASFDTTQGFGLRSIVGEAAGFAHASTLSEDAIRRAAATVTAVKSGHGGTLAEPPQGTNRALYIPDNPLPLVPFEEKVKLLAEIDAYARSRDSRVRQVSCSISGEWQAVQILRGDGVRVADLRPLVRLNVSVVVEENGRMETGGHGGGGRVTYEHYLKPETWRSFVDEALRQALVNLGSVDAPAGEMTVVLGAGWPGILLHEAIGHGLEGDFNRKKTSAFAGLMGQRIAAPGVTIVDDGTIENARGSISVDDEGTPGQCTTLIEDGILVGFMQDRMNARLMGMRPTGNGRRQSFAYHPMPRMTNTVMRPGNHAPEEIIASVKKGLYAKNFGGGQVDITNGKFVFSASEAYLIEDGKLGPAVKGATLIGNGPDSLTRVSMIGNDTRLDPGVGTCGKDGQGVPVGVGQPTLRLDGLTVGGTAA</sequence>
<evidence type="ECO:0000256" key="2">
    <source>
        <dbReference type="ARBA" id="ARBA00022670"/>
    </source>
</evidence>
<evidence type="ECO:0000256" key="3">
    <source>
        <dbReference type="ARBA" id="ARBA00022801"/>
    </source>
</evidence>
<keyword evidence="4 8" id="KW-0482">Metalloprotease</keyword>
<dbReference type="OrthoDB" id="9803213at2"/>
<dbReference type="KEGG" id="azz:DEW08_04965"/>
<evidence type="ECO:0000313" key="8">
    <source>
        <dbReference type="EMBL" id="AWK85602.1"/>
    </source>
</evidence>
<dbReference type="InterPro" id="IPR051463">
    <property type="entry name" value="Peptidase_U62_metallo"/>
</dbReference>
<evidence type="ECO:0000256" key="1">
    <source>
        <dbReference type="ARBA" id="ARBA00005836"/>
    </source>
</evidence>
<dbReference type="Proteomes" id="UP000245629">
    <property type="component" value="Chromosome 1"/>
</dbReference>
<feature type="domain" description="Metalloprotease TldD/E N-terminal" evidence="5">
    <location>
        <begin position="37"/>
        <end position="95"/>
    </location>
</feature>
<keyword evidence="9" id="KW-1185">Reference proteome</keyword>